<sequence length="216" mass="24369">MFWSVLALQTCKRVPFFFSGPATDLPTQPPVGLWNPKTPLRKPVSKLREEIEDFKLLKHIKLLVTDRSTLQLSPICFGVFPKAMMGHLPREAHAISCPQKVAKTDLKSTIFWASNPQSGTRTAVSLQMKPSASLSLLPVAFSEMDGTAKSAQLYPQIRYLWTNLPSKSPQIRYSGTKICQILGPQIRYFWTRNGLSFPGPIGTQYHGLFIYFIARR</sequence>
<keyword evidence="2" id="KW-1185">Reference proteome</keyword>
<dbReference type="EMBL" id="DS547094">
    <property type="protein sequence ID" value="EDR12658.1"/>
    <property type="molecule type" value="Genomic_DNA"/>
</dbReference>
<accession>B0CZQ5</accession>
<reference evidence="1 2" key="1">
    <citation type="journal article" date="2008" name="Nature">
        <title>The genome of Laccaria bicolor provides insights into mycorrhizal symbiosis.</title>
        <authorList>
            <person name="Martin F."/>
            <person name="Aerts A."/>
            <person name="Ahren D."/>
            <person name="Brun A."/>
            <person name="Danchin E.G.J."/>
            <person name="Duchaussoy F."/>
            <person name="Gibon J."/>
            <person name="Kohler A."/>
            <person name="Lindquist E."/>
            <person name="Pereda V."/>
            <person name="Salamov A."/>
            <person name="Shapiro H.J."/>
            <person name="Wuyts J."/>
            <person name="Blaudez D."/>
            <person name="Buee M."/>
            <person name="Brokstein P."/>
            <person name="Canbaeck B."/>
            <person name="Cohen D."/>
            <person name="Courty P.E."/>
            <person name="Coutinho P.M."/>
            <person name="Delaruelle C."/>
            <person name="Detter J.C."/>
            <person name="Deveau A."/>
            <person name="DiFazio S."/>
            <person name="Duplessis S."/>
            <person name="Fraissinet-Tachet L."/>
            <person name="Lucic E."/>
            <person name="Frey-Klett P."/>
            <person name="Fourrey C."/>
            <person name="Feussner I."/>
            <person name="Gay G."/>
            <person name="Grimwood J."/>
            <person name="Hoegger P.J."/>
            <person name="Jain P."/>
            <person name="Kilaru S."/>
            <person name="Labbe J."/>
            <person name="Lin Y.C."/>
            <person name="Legue V."/>
            <person name="Le Tacon F."/>
            <person name="Marmeisse R."/>
            <person name="Melayah D."/>
            <person name="Montanini B."/>
            <person name="Muratet M."/>
            <person name="Nehls U."/>
            <person name="Niculita-Hirzel H."/>
            <person name="Oudot-Le Secq M.P."/>
            <person name="Peter M."/>
            <person name="Quesneville H."/>
            <person name="Rajashekar B."/>
            <person name="Reich M."/>
            <person name="Rouhier N."/>
            <person name="Schmutz J."/>
            <person name="Yin T."/>
            <person name="Chalot M."/>
            <person name="Henrissat B."/>
            <person name="Kuees U."/>
            <person name="Lucas S."/>
            <person name="Van de Peer Y."/>
            <person name="Podila G.K."/>
            <person name="Polle A."/>
            <person name="Pukkila P.J."/>
            <person name="Richardson P.M."/>
            <person name="Rouze P."/>
            <person name="Sanders I.R."/>
            <person name="Stajich J.E."/>
            <person name="Tunlid A."/>
            <person name="Tuskan G."/>
            <person name="Grigoriev I.V."/>
        </authorList>
    </citation>
    <scope>NUCLEOTIDE SEQUENCE [LARGE SCALE GENOMIC DNA]</scope>
    <source>
        <strain evidence="2">S238N-H82 / ATCC MYA-4686</strain>
    </source>
</reference>
<dbReference type="Proteomes" id="UP000001194">
    <property type="component" value="Unassembled WGS sequence"/>
</dbReference>
<dbReference type="HOGENOM" id="CLU_1277801_0_0_1"/>
<evidence type="ECO:0000313" key="1">
    <source>
        <dbReference type="EMBL" id="EDR12658.1"/>
    </source>
</evidence>
<organism evidence="2">
    <name type="scientific">Laccaria bicolor (strain S238N-H82 / ATCC MYA-4686)</name>
    <name type="common">Bicoloured deceiver</name>
    <name type="synonym">Laccaria laccata var. bicolor</name>
    <dbReference type="NCBI Taxonomy" id="486041"/>
    <lineage>
        <taxon>Eukaryota</taxon>
        <taxon>Fungi</taxon>
        <taxon>Dikarya</taxon>
        <taxon>Basidiomycota</taxon>
        <taxon>Agaricomycotina</taxon>
        <taxon>Agaricomycetes</taxon>
        <taxon>Agaricomycetidae</taxon>
        <taxon>Agaricales</taxon>
        <taxon>Agaricineae</taxon>
        <taxon>Hydnangiaceae</taxon>
        <taxon>Laccaria</taxon>
    </lineage>
</organism>
<dbReference type="OrthoDB" id="10622723at2759"/>
<dbReference type="KEGG" id="lbc:LACBIDRAFT_323285"/>
<proteinExistence type="predicted"/>
<dbReference type="GeneID" id="6072698"/>
<dbReference type="AlphaFoldDB" id="B0CZQ5"/>
<protein>
    <submittedName>
        <fullName evidence="1">Predicted protein</fullName>
    </submittedName>
</protein>
<name>B0CZQ5_LACBS</name>
<dbReference type="InParanoid" id="B0CZQ5"/>
<dbReference type="RefSeq" id="XP_001876922.1">
    <property type="nucleotide sequence ID" value="XM_001876887.1"/>
</dbReference>
<gene>
    <name evidence="1" type="ORF">LACBIDRAFT_323285</name>
</gene>
<evidence type="ECO:0000313" key="2">
    <source>
        <dbReference type="Proteomes" id="UP000001194"/>
    </source>
</evidence>